<keyword evidence="4 7" id="KW-0732">Signal</keyword>
<dbReference type="InterPro" id="IPR010720">
    <property type="entry name" value="Alpha-L-AF_C"/>
</dbReference>
<dbReference type="Gene3D" id="2.60.120.260">
    <property type="entry name" value="Galactose-binding domain-like"/>
    <property type="match status" value="1"/>
</dbReference>
<dbReference type="Gene3D" id="2.60.40.1180">
    <property type="entry name" value="Golgi alpha-mannosidase II"/>
    <property type="match status" value="1"/>
</dbReference>
<protein>
    <recommendedName>
        <fullName evidence="3">non-reducing end alpha-L-arabinofuranosidase</fullName>
        <ecNumber evidence="3">3.2.1.55</ecNumber>
    </recommendedName>
</protein>
<dbReference type="InterPro" id="IPR055235">
    <property type="entry name" value="ASD1_cat"/>
</dbReference>
<dbReference type="AlphaFoldDB" id="A0A841ER02"/>
<proteinExistence type="inferred from homology"/>
<dbReference type="PANTHER" id="PTHR31776">
    <property type="entry name" value="ALPHA-L-ARABINOFURANOSIDASE 1"/>
    <property type="match status" value="1"/>
</dbReference>
<evidence type="ECO:0000256" key="1">
    <source>
        <dbReference type="ARBA" id="ARBA00001462"/>
    </source>
</evidence>
<feature type="chain" id="PRO_5032674120" description="non-reducing end alpha-L-arabinofuranosidase" evidence="7">
    <location>
        <begin position="25"/>
        <end position="662"/>
    </location>
</feature>
<keyword evidence="10" id="KW-1185">Reference proteome</keyword>
<dbReference type="InterPro" id="IPR051563">
    <property type="entry name" value="Glycosyl_Hydrolase_51"/>
</dbReference>
<dbReference type="GO" id="GO:0046373">
    <property type="term" value="P:L-arabinose metabolic process"/>
    <property type="evidence" value="ECO:0007669"/>
    <property type="project" value="InterPro"/>
</dbReference>
<dbReference type="SUPFAM" id="SSF51011">
    <property type="entry name" value="Glycosyl hydrolase domain"/>
    <property type="match status" value="1"/>
</dbReference>
<dbReference type="Pfam" id="PF06964">
    <property type="entry name" value="Alpha-L-AF_C"/>
    <property type="match status" value="1"/>
</dbReference>
<evidence type="ECO:0000313" key="10">
    <source>
        <dbReference type="Proteomes" id="UP000524404"/>
    </source>
</evidence>
<keyword evidence="5" id="KW-0378">Hydrolase</keyword>
<evidence type="ECO:0000256" key="3">
    <source>
        <dbReference type="ARBA" id="ARBA00012670"/>
    </source>
</evidence>
<keyword evidence="6" id="KW-0325">Glycoprotein</keyword>
<dbReference type="SUPFAM" id="SSF51445">
    <property type="entry name" value="(Trans)glycosidases"/>
    <property type="match status" value="1"/>
</dbReference>
<dbReference type="PANTHER" id="PTHR31776:SF0">
    <property type="entry name" value="ALPHA-L-ARABINOFURANOSIDASE 1"/>
    <property type="match status" value="1"/>
</dbReference>
<evidence type="ECO:0000259" key="8">
    <source>
        <dbReference type="SMART" id="SM00813"/>
    </source>
</evidence>
<feature type="domain" description="Alpha-L-arabinofuranosidase C-terminal" evidence="8">
    <location>
        <begin position="464"/>
        <end position="653"/>
    </location>
</feature>
<organism evidence="9 10">
    <name type="scientific">Arcicella rosea</name>
    <dbReference type="NCBI Taxonomy" id="502909"/>
    <lineage>
        <taxon>Bacteria</taxon>
        <taxon>Pseudomonadati</taxon>
        <taxon>Bacteroidota</taxon>
        <taxon>Cytophagia</taxon>
        <taxon>Cytophagales</taxon>
        <taxon>Flectobacillaceae</taxon>
        <taxon>Arcicella</taxon>
    </lineage>
</organism>
<comment type="caution">
    <text evidence="9">The sequence shown here is derived from an EMBL/GenBank/DDBJ whole genome shotgun (WGS) entry which is preliminary data.</text>
</comment>
<dbReference type="EC" id="3.2.1.55" evidence="3"/>
<evidence type="ECO:0000256" key="7">
    <source>
        <dbReference type="SAM" id="SignalP"/>
    </source>
</evidence>
<gene>
    <name evidence="9" type="ORF">HNP25_004040</name>
</gene>
<dbReference type="Gene3D" id="3.20.20.80">
    <property type="entry name" value="Glycosidases"/>
    <property type="match status" value="1"/>
</dbReference>
<dbReference type="Proteomes" id="UP000524404">
    <property type="component" value="Unassembled WGS sequence"/>
</dbReference>
<feature type="signal peptide" evidence="7">
    <location>
        <begin position="1"/>
        <end position="24"/>
    </location>
</feature>
<evidence type="ECO:0000313" key="9">
    <source>
        <dbReference type="EMBL" id="MBB6005366.1"/>
    </source>
</evidence>
<dbReference type="Pfam" id="PF22848">
    <property type="entry name" value="ASD1_dom"/>
    <property type="match status" value="1"/>
</dbReference>
<dbReference type="SMART" id="SM00813">
    <property type="entry name" value="Alpha-L-AF_C"/>
    <property type="match status" value="1"/>
</dbReference>
<dbReference type="InterPro" id="IPR017853">
    <property type="entry name" value="GH"/>
</dbReference>
<dbReference type="EMBL" id="JACHKT010000043">
    <property type="protein sequence ID" value="MBB6005366.1"/>
    <property type="molecule type" value="Genomic_DNA"/>
</dbReference>
<evidence type="ECO:0000256" key="5">
    <source>
        <dbReference type="ARBA" id="ARBA00022801"/>
    </source>
</evidence>
<evidence type="ECO:0000256" key="6">
    <source>
        <dbReference type="ARBA" id="ARBA00023180"/>
    </source>
</evidence>
<dbReference type="InterPro" id="IPR013780">
    <property type="entry name" value="Glyco_hydro_b"/>
</dbReference>
<dbReference type="RefSeq" id="WP_184137122.1">
    <property type="nucleotide sequence ID" value="NZ_JACHKT010000043.1"/>
</dbReference>
<comment type="similarity">
    <text evidence="2">Belongs to the glycosyl hydrolase 51 family.</text>
</comment>
<comment type="catalytic activity">
    <reaction evidence="1">
        <text>Hydrolysis of terminal non-reducing alpha-L-arabinofuranoside residues in alpha-L-arabinosides.</text>
        <dbReference type="EC" id="3.2.1.55"/>
    </reaction>
</comment>
<reference evidence="9 10" key="1">
    <citation type="submission" date="2020-08" db="EMBL/GenBank/DDBJ databases">
        <title>Functional genomics of gut bacteria from endangered species of beetles.</title>
        <authorList>
            <person name="Carlos-Shanley C."/>
        </authorList>
    </citation>
    <scope>NUCLEOTIDE SEQUENCE [LARGE SCALE GENOMIC DNA]</scope>
    <source>
        <strain evidence="9 10">S00070</strain>
    </source>
</reference>
<evidence type="ECO:0000256" key="2">
    <source>
        <dbReference type="ARBA" id="ARBA00007186"/>
    </source>
</evidence>
<name>A0A841ER02_9BACT</name>
<evidence type="ECO:0000256" key="4">
    <source>
        <dbReference type="ARBA" id="ARBA00022729"/>
    </source>
</evidence>
<accession>A0A841ER02</accession>
<dbReference type="GO" id="GO:0046556">
    <property type="term" value="F:alpha-L-arabinofuranosidase activity"/>
    <property type="evidence" value="ECO:0007669"/>
    <property type="project" value="UniProtKB-EC"/>
</dbReference>
<sequence length="662" mass="74545">MNLKKLSIFSLLIAAITLQGKTHAQTPVINIKATQPVAEIQPTMWGVFFEDINMGADGGIYAELVKNRSFEFQKPLMGWKVERKKAEEGDVIIQNRQGNTANPRFISIKANNTSKGDIGITNEGFKGMGIKKGLRYDFSVLYRHQNGHVKLHLELIDAKGNIIGGTLLTPTSNGHNWKKEAISFNATETEAKGKFRIWFEGNGEIDLDMVSLFPEDTWKKRPGGMRADMIQLLADMKPGFIRFPGGCIVEGIDLANRYQWKKTLGPIEERQLIINRWNVEFAHRPSPDYFQTFGLGFFEYFQLAEDIGAEALPILNCGMACQFNTAEVVPVNELEPYIQDALDLIEFANAEPNTKWGKVRADMGHPAPFDLKFLGIGNENWGPQYVERLKIFTKAIKAKYPHIKLVNSAGTDPSGDRFDYLNKELRAMNADIIDEHYYRTPDWFLKNAGRYDAYDRNGSKIFAGEYAAQSDKTVSVNNRNNWKCALSEAAFMTGLERNAQVVNMASYAPLFAHAEGWQWTPDLIWVDNLRSYGTPNYHVQKLYSTNKGTHVLNTTQHGNPLTGQDELYASGILDKKTNEVILKVANVSDKEQVREVNLEGIKKFDVKAKLIVLKNANPEALNTFENATNVSPVEETIILNPKKKISLILAPNSFTVLRVKLL</sequence>